<comment type="caution">
    <text evidence="1">The sequence shown here is derived from an EMBL/GenBank/DDBJ whole genome shotgun (WGS) entry which is preliminary data.</text>
</comment>
<reference evidence="1 2" key="1">
    <citation type="submission" date="2020-04" db="EMBL/GenBank/DDBJ databases">
        <title>WGS-Seq of Vibrio isolated by the O'Toole Lab.</title>
        <authorList>
            <person name="Mckone K.P."/>
            <person name="Whitaker R."/>
            <person name="Sevigney J.L."/>
            <person name="Herring J.B."/>
            <person name="O'Toole G."/>
        </authorList>
    </citation>
    <scope>NUCLEOTIDE SEQUENCE [LARGE SCALE GENOMIC DNA]</scope>
    <source>
        <strain evidence="1 2">BS_02</strain>
    </source>
</reference>
<accession>A0ABX1UF44</accession>
<protein>
    <recommendedName>
        <fullName evidence="3">Transporter</fullName>
    </recommendedName>
</protein>
<keyword evidence="2" id="KW-1185">Reference proteome</keyword>
<dbReference type="EMBL" id="JABCJR010000047">
    <property type="protein sequence ID" value="NMR71722.1"/>
    <property type="molecule type" value="Genomic_DNA"/>
</dbReference>
<name>A0ABX1UF44_9VIBR</name>
<evidence type="ECO:0000313" key="2">
    <source>
        <dbReference type="Proteomes" id="UP000590068"/>
    </source>
</evidence>
<organism evidence="1 2">
    <name type="scientific">Vibrio breoganii</name>
    <dbReference type="NCBI Taxonomy" id="553239"/>
    <lineage>
        <taxon>Bacteria</taxon>
        <taxon>Pseudomonadati</taxon>
        <taxon>Pseudomonadota</taxon>
        <taxon>Gammaproteobacteria</taxon>
        <taxon>Vibrionales</taxon>
        <taxon>Vibrionaceae</taxon>
        <taxon>Vibrio</taxon>
    </lineage>
</organism>
<evidence type="ECO:0008006" key="3">
    <source>
        <dbReference type="Google" id="ProtNLM"/>
    </source>
</evidence>
<dbReference type="Proteomes" id="UP000590068">
    <property type="component" value="Unassembled WGS sequence"/>
</dbReference>
<sequence>MNVGGYVYHVRHLTDDRGQNDAGQLLDKYRSELTGIGMEWGVPIQILGASLNVRLFTEPQRNNHMHGVRVFVSIAKKF</sequence>
<proteinExistence type="predicted"/>
<gene>
    <name evidence="1" type="ORF">HJ568_17490</name>
</gene>
<evidence type="ECO:0000313" key="1">
    <source>
        <dbReference type="EMBL" id="NMR71722.1"/>
    </source>
</evidence>